<accession>A0ABX1R644</accession>
<evidence type="ECO:0000256" key="1">
    <source>
        <dbReference type="SAM" id="SignalP"/>
    </source>
</evidence>
<dbReference type="RefSeq" id="WP_169393951.1">
    <property type="nucleotide sequence ID" value="NZ_BAAAJH010000017.1"/>
</dbReference>
<evidence type="ECO:0000313" key="3">
    <source>
        <dbReference type="Proteomes" id="UP001296706"/>
    </source>
</evidence>
<dbReference type="PROSITE" id="PS51257">
    <property type="entry name" value="PROKAR_LIPOPROTEIN"/>
    <property type="match status" value="1"/>
</dbReference>
<organism evidence="2 3">
    <name type="scientific">Pseudonocardia xinjiangensis</name>
    <dbReference type="NCBI Taxonomy" id="75289"/>
    <lineage>
        <taxon>Bacteria</taxon>
        <taxon>Bacillati</taxon>
        <taxon>Actinomycetota</taxon>
        <taxon>Actinomycetes</taxon>
        <taxon>Pseudonocardiales</taxon>
        <taxon>Pseudonocardiaceae</taxon>
        <taxon>Pseudonocardia</taxon>
    </lineage>
</organism>
<dbReference type="Proteomes" id="UP001296706">
    <property type="component" value="Unassembled WGS sequence"/>
</dbReference>
<name>A0ABX1R644_9PSEU</name>
<dbReference type="EMBL" id="JAAXKY010000003">
    <property type="protein sequence ID" value="NMH75868.1"/>
    <property type="molecule type" value="Genomic_DNA"/>
</dbReference>
<keyword evidence="1" id="KW-0732">Signal</keyword>
<keyword evidence="3" id="KW-1185">Reference proteome</keyword>
<reference evidence="2 3" key="1">
    <citation type="submission" date="2020-04" db="EMBL/GenBank/DDBJ databases">
        <authorList>
            <person name="Klaysubun C."/>
            <person name="Duangmal K."/>
            <person name="Lipun K."/>
        </authorList>
    </citation>
    <scope>NUCLEOTIDE SEQUENCE [LARGE SCALE GENOMIC DNA]</scope>
    <source>
        <strain evidence="2 3">JCM 11839</strain>
    </source>
</reference>
<feature type="signal peptide" evidence="1">
    <location>
        <begin position="1"/>
        <end position="26"/>
    </location>
</feature>
<evidence type="ECO:0000313" key="2">
    <source>
        <dbReference type="EMBL" id="NMH75868.1"/>
    </source>
</evidence>
<protein>
    <submittedName>
        <fullName evidence="2">Uncharacterized protein</fullName>
    </submittedName>
</protein>
<sequence>MTRTTRPALTVVVPTVAAALAVAVLAGCTTTLPGSAAADPAPTPTEGPGSDPVAWADRLCGAVMSFAVPATTPPALAPSADLPTVQRTVSDYLGTVLHGVQQGRDQLTAIGRSPVQGGNEAVGRAQSALEFLEQDFTGAKTTVDAADPGNPESVMAALTQAQSTFDAITPPNPLADLSATPRLQRAAERATQCQQLSALSATAPR</sequence>
<feature type="chain" id="PRO_5047544299" evidence="1">
    <location>
        <begin position="27"/>
        <end position="205"/>
    </location>
</feature>
<proteinExistence type="predicted"/>
<gene>
    <name evidence="2" type="ORF">HF577_01940</name>
</gene>
<comment type="caution">
    <text evidence="2">The sequence shown here is derived from an EMBL/GenBank/DDBJ whole genome shotgun (WGS) entry which is preliminary data.</text>
</comment>